<protein>
    <recommendedName>
        <fullName evidence="4">BrnA antitoxin of type II toxin-antitoxin system</fullName>
    </recommendedName>
</protein>
<dbReference type="OrthoDB" id="9796641at2"/>
<dbReference type="AlphaFoldDB" id="A0A158IAT7"/>
<dbReference type="Pfam" id="PF14384">
    <property type="entry name" value="BrnA_antitoxin"/>
    <property type="match status" value="1"/>
</dbReference>
<dbReference type="InterPro" id="IPR025528">
    <property type="entry name" value="BrnA_antitoxin"/>
</dbReference>
<gene>
    <name evidence="2" type="ORF">AWB64_05869</name>
</gene>
<accession>A0A158IAT7</accession>
<dbReference type="EMBL" id="FCOC02000032">
    <property type="protein sequence ID" value="SAL53674.1"/>
    <property type="molecule type" value="Genomic_DNA"/>
</dbReference>
<evidence type="ECO:0000313" key="3">
    <source>
        <dbReference type="Proteomes" id="UP000054893"/>
    </source>
</evidence>
<reference evidence="2 3" key="1">
    <citation type="submission" date="2016-01" db="EMBL/GenBank/DDBJ databases">
        <authorList>
            <person name="Oliw E.H."/>
        </authorList>
    </citation>
    <scope>NUCLEOTIDE SEQUENCE [LARGE SCALE GENOMIC DNA]</scope>
    <source>
        <strain evidence="2">LMG 22029</strain>
    </source>
</reference>
<feature type="compositionally biased region" description="Basic and acidic residues" evidence="1">
    <location>
        <begin position="1"/>
        <end position="14"/>
    </location>
</feature>
<evidence type="ECO:0000313" key="2">
    <source>
        <dbReference type="EMBL" id="SAL53674.1"/>
    </source>
</evidence>
<evidence type="ECO:0008006" key="4">
    <source>
        <dbReference type="Google" id="ProtNLM"/>
    </source>
</evidence>
<feature type="region of interest" description="Disordered" evidence="1">
    <location>
        <begin position="1"/>
        <end position="25"/>
    </location>
</feature>
<evidence type="ECO:0000256" key="1">
    <source>
        <dbReference type="SAM" id="MobiDB-lite"/>
    </source>
</evidence>
<name>A0A158IAT7_CABSO</name>
<sequence length="85" mass="9900">MSKTTKTDWKRLEAMPDASIDTSEMPELGDDFFKNAELHKPPKQAVTMRLDADVLAWFKEQGEGYQTRINKLLRAYMQAQQKRHS</sequence>
<dbReference type="Proteomes" id="UP000054893">
    <property type="component" value="Unassembled WGS sequence"/>
</dbReference>
<dbReference type="RefSeq" id="WP_060858835.1">
    <property type="nucleotide sequence ID" value="NZ_FCOC02000032.1"/>
</dbReference>
<proteinExistence type="predicted"/>
<organism evidence="2 3">
    <name type="scientific">Caballeronia sordidicola</name>
    <name type="common">Burkholderia sordidicola</name>
    <dbReference type="NCBI Taxonomy" id="196367"/>
    <lineage>
        <taxon>Bacteria</taxon>
        <taxon>Pseudomonadati</taxon>
        <taxon>Pseudomonadota</taxon>
        <taxon>Betaproteobacteria</taxon>
        <taxon>Burkholderiales</taxon>
        <taxon>Burkholderiaceae</taxon>
        <taxon>Caballeronia</taxon>
    </lineage>
</organism>